<dbReference type="Gene3D" id="1.25.40.390">
    <property type="match status" value="1"/>
</dbReference>
<proteinExistence type="predicted"/>
<reference evidence="2" key="1">
    <citation type="journal article" date="2019" name="Int. J. Syst. Evol. Microbiol.">
        <title>The Global Catalogue of Microorganisms (GCM) 10K type strain sequencing project: providing services to taxonomists for standard genome sequencing and annotation.</title>
        <authorList>
            <consortium name="The Broad Institute Genomics Platform"/>
            <consortium name="The Broad Institute Genome Sequencing Center for Infectious Disease"/>
            <person name="Wu L."/>
            <person name="Ma J."/>
        </authorList>
    </citation>
    <scope>NUCLEOTIDE SEQUENCE [LARGE SCALE GENOMIC DNA]</scope>
    <source>
        <strain evidence="2">CGMCC 4.7466</strain>
    </source>
</reference>
<gene>
    <name evidence="1" type="ORF">ACFPFU_16630</name>
</gene>
<keyword evidence="1" id="KW-0449">Lipoprotein</keyword>
<evidence type="ECO:0000313" key="2">
    <source>
        <dbReference type="Proteomes" id="UP001595818"/>
    </source>
</evidence>
<dbReference type="Pfam" id="PF12771">
    <property type="entry name" value="SusD-like_2"/>
    <property type="match status" value="1"/>
</dbReference>
<dbReference type="EMBL" id="JBHSJJ010000010">
    <property type="protein sequence ID" value="MFC4873329.1"/>
    <property type="molecule type" value="Genomic_DNA"/>
</dbReference>
<evidence type="ECO:0000313" key="1">
    <source>
        <dbReference type="EMBL" id="MFC4873329.1"/>
    </source>
</evidence>
<organism evidence="1 2">
    <name type="scientific">Negadavirga shengliensis</name>
    <dbReference type="NCBI Taxonomy" id="1389218"/>
    <lineage>
        <taxon>Bacteria</taxon>
        <taxon>Pseudomonadati</taxon>
        <taxon>Bacteroidota</taxon>
        <taxon>Cytophagia</taxon>
        <taxon>Cytophagales</taxon>
        <taxon>Cyclobacteriaceae</taxon>
        <taxon>Negadavirga</taxon>
    </lineage>
</organism>
<name>A0ABV9T3P5_9BACT</name>
<dbReference type="Proteomes" id="UP001595818">
    <property type="component" value="Unassembled WGS sequence"/>
</dbReference>
<sequence length="491" mass="53700">MKNNTTHLIRNVILVLALAANGSCDIQEANINPNEVADVDINVILPATQANMTWAIGDFSSQSASSFVQYMTGTLNVQFNITTYEYLPANFQTTWNNHFYAGAMKDLRTLIEKSTESGAMHYRGVANIQMAVLLGYLVDLWGDAPYSQALDLDNFPRPVFDSGESLYQEVFQLLDQGIADLEANSVTSPSSNDLIFPAANESSWRADSRGKWIKAANAFKARYHNHLSKVDPTGSAQNALQAIQEGVFENNAEEMKVVFGTTPDAAGPWFGFLLGTFGQNNISVTQGFIDMLQNRVGEGIDDPRLPFYVSPNAAGEYVGTPNGGTTVTNRSILGPYVNSPSAPTNIITFSEVKFIEAETNYRLGQYEAAAEAFNEAVKASISRVTGASHPGYEARFASETEASIQQDGLTKIFTEKYIDMFLQTESWTDWRRSIPAGAAGTVPGIPQLSPTPGNNTQGVFPRRFLYPPSELDNNSANIPETSPLAKVFWDL</sequence>
<keyword evidence="2" id="KW-1185">Reference proteome</keyword>
<dbReference type="SUPFAM" id="SSF48452">
    <property type="entry name" value="TPR-like"/>
    <property type="match status" value="1"/>
</dbReference>
<dbReference type="InterPro" id="IPR041662">
    <property type="entry name" value="SusD-like_2"/>
</dbReference>
<dbReference type="RefSeq" id="WP_377066075.1">
    <property type="nucleotide sequence ID" value="NZ_JBHSJJ010000010.1"/>
</dbReference>
<comment type="caution">
    <text evidence="1">The sequence shown here is derived from an EMBL/GenBank/DDBJ whole genome shotgun (WGS) entry which is preliminary data.</text>
</comment>
<accession>A0ABV9T3P5</accession>
<dbReference type="InterPro" id="IPR011990">
    <property type="entry name" value="TPR-like_helical_dom_sf"/>
</dbReference>
<protein>
    <submittedName>
        <fullName evidence="1">SusD/RagB family nutrient-binding outer membrane lipoprotein</fullName>
    </submittedName>
</protein>